<accession>A0A178ZYU0</accession>
<dbReference type="NCBIfam" id="TIGR01509">
    <property type="entry name" value="HAD-SF-IA-v3"/>
    <property type="match status" value="1"/>
</dbReference>
<sequence>MAPETNASMQQPRDFPPVRACIFDMDGLLIDSEDAYTVVTNTILRENGRPDLPWKIKAQLQGRPSHSAGKIFHEWAQLPISREQFLTRQAELQADAFLNCKPLPGVEKLLRKLQRAHAKSSHGASVSPDPANKKRVHLALATSSHAKNFEIKTKNMKDLFSVFPQRHVILGDDPRIPKGRGKPLPDIYLLALQTINDTLMVEGEGERPITPDECLVFEDSVPGVEAGRRAGMRVVWVPHPGLLDVYTGREEEVLAGQTGEHKEDDLDHTEGVPLAGSPGYPGELMDGWAELLASLEEFDFAKYGIEVGDERDASANNRPTVDGMTDKELEEMTALADGKRHAPEEPSPPQVPRTSL</sequence>
<feature type="compositionally biased region" description="Pro residues" evidence="1">
    <location>
        <begin position="345"/>
        <end position="356"/>
    </location>
</feature>
<dbReference type="FunFam" id="3.40.50.1000:FF:000131">
    <property type="entry name" value="HAD superfamily hydrolase, putative"/>
    <property type="match status" value="1"/>
</dbReference>
<proteinExistence type="predicted"/>
<evidence type="ECO:0000256" key="1">
    <source>
        <dbReference type="SAM" id="MobiDB-lite"/>
    </source>
</evidence>
<dbReference type="InterPro" id="IPR006439">
    <property type="entry name" value="HAD-SF_hydro_IA"/>
</dbReference>
<dbReference type="OrthoDB" id="40579at2759"/>
<reference evidence="2 3" key="1">
    <citation type="submission" date="2016-04" db="EMBL/GenBank/DDBJ databases">
        <title>Draft genome of Fonsecaea erecta CBS 125763.</title>
        <authorList>
            <person name="Weiss V.A."/>
            <person name="Vicente V.A."/>
            <person name="Raittz R.T."/>
            <person name="Moreno L.F."/>
            <person name="De Souza E.M."/>
            <person name="Pedrosa F.O."/>
            <person name="Steffens M.B."/>
            <person name="Faoro H."/>
            <person name="Tadra-Sfeir M.Z."/>
            <person name="Najafzadeh M.J."/>
            <person name="Felipe M.S."/>
            <person name="Teixeira M."/>
            <person name="Sun J."/>
            <person name="Xi L."/>
            <person name="Gomes R."/>
            <person name="De Azevedo C.M."/>
            <person name="Salgado C.G."/>
            <person name="Da Silva M.B."/>
            <person name="Nascimento M.F."/>
            <person name="Queiroz-Telles F."/>
            <person name="Attili D.S."/>
            <person name="Gorbushina A."/>
        </authorList>
    </citation>
    <scope>NUCLEOTIDE SEQUENCE [LARGE SCALE GENOMIC DNA]</scope>
    <source>
        <strain evidence="2 3">CBS 125763</strain>
    </source>
</reference>
<feature type="region of interest" description="Disordered" evidence="1">
    <location>
        <begin position="333"/>
        <end position="356"/>
    </location>
</feature>
<dbReference type="Gene3D" id="1.10.150.240">
    <property type="entry name" value="Putative phosphatase, domain 2"/>
    <property type="match status" value="1"/>
</dbReference>
<dbReference type="Gene3D" id="3.40.50.1000">
    <property type="entry name" value="HAD superfamily/HAD-like"/>
    <property type="match status" value="1"/>
</dbReference>
<dbReference type="GO" id="GO:0016791">
    <property type="term" value="F:phosphatase activity"/>
    <property type="evidence" value="ECO:0007669"/>
    <property type="project" value="TreeGrafter"/>
</dbReference>
<dbReference type="STRING" id="1367422.A0A178ZYU0"/>
<dbReference type="AlphaFoldDB" id="A0A178ZYU0"/>
<dbReference type="InterPro" id="IPR023198">
    <property type="entry name" value="PGP-like_dom2"/>
</dbReference>
<dbReference type="InterPro" id="IPR023214">
    <property type="entry name" value="HAD_sf"/>
</dbReference>
<organism evidence="2 3">
    <name type="scientific">Fonsecaea erecta</name>
    <dbReference type="NCBI Taxonomy" id="1367422"/>
    <lineage>
        <taxon>Eukaryota</taxon>
        <taxon>Fungi</taxon>
        <taxon>Dikarya</taxon>
        <taxon>Ascomycota</taxon>
        <taxon>Pezizomycotina</taxon>
        <taxon>Eurotiomycetes</taxon>
        <taxon>Chaetothyriomycetidae</taxon>
        <taxon>Chaetothyriales</taxon>
        <taxon>Herpotrichiellaceae</taxon>
        <taxon>Fonsecaea</taxon>
    </lineage>
</organism>
<comment type="caution">
    <text evidence="2">The sequence shown here is derived from an EMBL/GenBank/DDBJ whole genome shotgun (WGS) entry which is preliminary data.</text>
</comment>
<dbReference type="Pfam" id="PF00702">
    <property type="entry name" value="Hydrolase"/>
    <property type="match status" value="1"/>
</dbReference>
<evidence type="ECO:0000313" key="3">
    <source>
        <dbReference type="Proteomes" id="UP000078343"/>
    </source>
</evidence>
<dbReference type="InterPro" id="IPR036412">
    <property type="entry name" value="HAD-like_sf"/>
</dbReference>
<evidence type="ECO:0008006" key="4">
    <source>
        <dbReference type="Google" id="ProtNLM"/>
    </source>
</evidence>
<dbReference type="FunFam" id="1.10.150.240:FF:000001">
    <property type="entry name" value="Haloacid dehalogenase-like hydrolase domain"/>
    <property type="match status" value="1"/>
</dbReference>
<evidence type="ECO:0000313" key="2">
    <source>
        <dbReference type="EMBL" id="OAP64969.1"/>
    </source>
</evidence>
<keyword evidence="3" id="KW-1185">Reference proteome</keyword>
<name>A0A178ZYU0_9EURO</name>
<gene>
    <name evidence="2" type="ORF">AYL99_00941</name>
</gene>
<dbReference type="PANTHER" id="PTHR18901">
    <property type="entry name" value="2-DEOXYGLUCOSE-6-PHOSPHATE PHOSPHATASE 2"/>
    <property type="match status" value="1"/>
</dbReference>
<dbReference type="Proteomes" id="UP000078343">
    <property type="component" value="Unassembled WGS sequence"/>
</dbReference>
<dbReference type="EMBL" id="LVYI01000001">
    <property type="protein sequence ID" value="OAP64969.1"/>
    <property type="molecule type" value="Genomic_DNA"/>
</dbReference>
<dbReference type="SUPFAM" id="SSF56784">
    <property type="entry name" value="HAD-like"/>
    <property type="match status" value="1"/>
</dbReference>
<dbReference type="RefSeq" id="XP_018698336.1">
    <property type="nucleotide sequence ID" value="XM_018832457.1"/>
</dbReference>
<dbReference type="GeneID" id="30005111"/>
<protein>
    <recommendedName>
        <fullName evidence="4">HAD hydrolase, family IA</fullName>
    </recommendedName>
</protein>
<dbReference type="PANTHER" id="PTHR18901:SF38">
    <property type="entry name" value="PSEUDOURIDINE-5'-PHOSPHATASE"/>
    <property type="match status" value="1"/>
</dbReference>